<dbReference type="PANTHER" id="PTHR43833:SF9">
    <property type="entry name" value="POTASSIUM CHANNEL PROTEIN YUGO-RELATED"/>
    <property type="match status" value="1"/>
</dbReference>
<keyword evidence="5" id="KW-0406">Ion transport</keyword>
<reference evidence="5 6" key="1">
    <citation type="submission" date="2019-02" db="EMBL/GenBank/DDBJ databases">
        <title>Deep-cultivation of Planctomycetes and their phenomic and genomic characterization uncovers novel biology.</title>
        <authorList>
            <person name="Wiegand S."/>
            <person name="Jogler M."/>
            <person name="Boedeker C."/>
            <person name="Pinto D."/>
            <person name="Vollmers J."/>
            <person name="Rivas-Marin E."/>
            <person name="Kohn T."/>
            <person name="Peeters S.H."/>
            <person name="Heuer A."/>
            <person name="Rast P."/>
            <person name="Oberbeckmann S."/>
            <person name="Bunk B."/>
            <person name="Jeske O."/>
            <person name="Meyerdierks A."/>
            <person name="Storesund J.E."/>
            <person name="Kallscheuer N."/>
            <person name="Luecker S."/>
            <person name="Lage O.M."/>
            <person name="Pohl T."/>
            <person name="Merkel B.J."/>
            <person name="Hornburger P."/>
            <person name="Mueller R.-W."/>
            <person name="Bruemmer F."/>
            <person name="Labrenz M."/>
            <person name="Spormann A.M."/>
            <person name="Op den Camp H."/>
            <person name="Overmann J."/>
            <person name="Amann R."/>
            <person name="Jetten M.S.M."/>
            <person name="Mascher T."/>
            <person name="Medema M.H."/>
            <person name="Devos D.P."/>
            <person name="Kaster A.-K."/>
            <person name="Ovreas L."/>
            <person name="Rohde M."/>
            <person name="Galperin M.Y."/>
            <person name="Jogler C."/>
        </authorList>
    </citation>
    <scope>NUCLEOTIDE SEQUENCE [LARGE SCALE GENOMIC DNA]</scope>
    <source>
        <strain evidence="5 6">Spa11</strain>
    </source>
</reference>
<feature type="transmembrane region" description="Helical" evidence="2">
    <location>
        <begin position="48"/>
        <end position="66"/>
    </location>
</feature>
<feature type="transmembrane region" description="Helical" evidence="2">
    <location>
        <begin position="78"/>
        <end position="101"/>
    </location>
</feature>
<dbReference type="SUPFAM" id="SSF81324">
    <property type="entry name" value="Voltage-gated potassium channels"/>
    <property type="match status" value="1"/>
</dbReference>
<dbReference type="PANTHER" id="PTHR43833">
    <property type="entry name" value="POTASSIUM CHANNEL PROTEIN 2-RELATED-RELATED"/>
    <property type="match status" value="1"/>
</dbReference>
<keyword evidence="5" id="KW-0813">Transport</keyword>
<dbReference type="Gene3D" id="3.30.70.1450">
    <property type="entry name" value="Regulator of K+ conductance, C-terminal domain"/>
    <property type="match status" value="1"/>
</dbReference>
<protein>
    <submittedName>
        <fullName evidence="5">Voltage-gated potassium channel Kch</fullName>
    </submittedName>
</protein>
<keyword evidence="5" id="KW-0407">Ion channel</keyword>
<dbReference type="InterPro" id="IPR036291">
    <property type="entry name" value="NAD(P)-bd_dom_sf"/>
</dbReference>
<dbReference type="RefSeq" id="WP_145108726.1">
    <property type="nucleotide sequence ID" value="NZ_CP036349.1"/>
</dbReference>
<dbReference type="GO" id="GO:0006813">
    <property type="term" value="P:potassium ion transport"/>
    <property type="evidence" value="ECO:0007669"/>
    <property type="project" value="InterPro"/>
</dbReference>
<dbReference type="InterPro" id="IPR003148">
    <property type="entry name" value="RCK_N"/>
</dbReference>
<keyword evidence="6" id="KW-1185">Reference proteome</keyword>
<dbReference type="PROSITE" id="PS51202">
    <property type="entry name" value="RCK_C"/>
    <property type="match status" value="1"/>
</dbReference>
<keyword evidence="2" id="KW-1133">Transmembrane helix</keyword>
<keyword evidence="2" id="KW-0472">Membrane</keyword>
<dbReference type="Gene3D" id="1.10.287.70">
    <property type="match status" value="1"/>
</dbReference>
<evidence type="ECO:0000256" key="2">
    <source>
        <dbReference type="SAM" id="Phobius"/>
    </source>
</evidence>
<evidence type="ECO:0000259" key="4">
    <source>
        <dbReference type="PROSITE" id="PS51202"/>
    </source>
</evidence>
<dbReference type="Gene3D" id="3.40.50.720">
    <property type="entry name" value="NAD(P)-binding Rossmann-like Domain"/>
    <property type="match status" value="1"/>
</dbReference>
<dbReference type="AlphaFoldDB" id="A0A518K4U2"/>
<comment type="subcellular location">
    <subcellularLocation>
        <location evidence="1">Cell membrane</location>
        <topology evidence="1">Multi-pass membrane protein</topology>
    </subcellularLocation>
</comment>
<dbReference type="Pfam" id="PF07885">
    <property type="entry name" value="Ion_trans_2"/>
    <property type="match status" value="1"/>
</dbReference>
<dbReference type="InterPro" id="IPR013099">
    <property type="entry name" value="K_chnl_dom"/>
</dbReference>
<dbReference type="SUPFAM" id="SSF51735">
    <property type="entry name" value="NAD(P)-binding Rossmann-fold domains"/>
    <property type="match status" value="1"/>
</dbReference>
<evidence type="ECO:0000259" key="3">
    <source>
        <dbReference type="PROSITE" id="PS51201"/>
    </source>
</evidence>
<evidence type="ECO:0000313" key="6">
    <source>
        <dbReference type="Proteomes" id="UP000316426"/>
    </source>
</evidence>
<dbReference type="PROSITE" id="PS51201">
    <property type="entry name" value="RCK_N"/>
    <property type="match status" value="1"/>
</dbReference>
<dbReference type="GO" id="GO:0008324">
    <property type="term" value="F:monoatomic cation transmembrane transporter activity"/>
    <property type="evidence" value="ECO:0007669"/>
    <property type="project" value="InterPro"/>
</dbReference>
<dbReference type="Pfam" id="PF02080">
    <property type="entry name" value="TrkA_C"/>
    <property type="match status" value="1"/>
</dbReference>
<feature type="domain" description="RCK N-terminal" evidence="3">
    <location>
        <begin position="122"/>
        <end position="239"/>
    </location>
</feature>
<organism evidence="5 6">
    <name type="scientific">Botrimarina mediterranea</name>
    <dbReference type="NCBI Taxonomy" id="2528022"/>
    <lineage>
        <taxon>Bacteria</taxon>
        <taxon>Pseudomonadati</taxon>
        <taxon>Planctomycetota</taxon>
        <taxon>Planctomycetia</taxon>
        <taxon>Pirellulales</taxon>
        <taxon>Lacipirellulaceae</taxon>
        <taxon>Botrimarina</taxon>
    </lineage>
</organism>
<evidence type="ECO:0000313" key="5">
    <source>
        <dbReference type="EMBL" id="QDV72813.1"/>
    </source>
</evidence>
<dbReference type="SUPFAM" id="SSF116726">
    <property type="entry name" value="TrkA C-terminal domain-like"/>
    <property type="match status" value="1"/>
</dbReference>
<dbReference type="KEGG" id="bmei:Spa11_09950"/>
<dbReference type="Pfam" id="PF02254">
    <property type="entry name" value="TrkA_N"/>
    <property type="match status" value="1"/>
</dbReference>
<keyword evidence="2" id="KW-0812">Transmembrane</keyword>
<sequence>MSRRTHYFGAPGPALHTPLNRLLTTIAIFAATCVLVGVVYASHGWEPADAVYMVVITAFGVGYGEVRPIDTLTLRAATMLLIIVSYGCVISIAGGFVQMVMEGEIVRVLNRRRMTRGIDELRGHTILCGYGRAGRILASELKAAGSAFVVVDQNVEKLNEAEAAGMLILEGNAIDEEVLLRAGVERARVLATVLPDDAANVFITLTARELNADVEIIARAEHPSTEKKLLRSGADRVVLPAVIGGQRMAQLITRPGAEQMLADIEGHADLQHELDAIGLKLDELRVTAGSPLDGHRIEDIVLKGNRSFLIVAVRRATGKVLVDPPCDCPLSGGDAVIVLGHIGELPQLEKRYSAPKEMLYRGVKMQVAD</sequence>
<feature type="domain" description="RCK C-terminal" evidence="4">
    <location>
        <begin position="269"/>
        <end position="354"/>
    </location>
</feature>
<dbReference type="InterPro" id="IPR036721">
    <property type="entry name" value="RCK_C_sf"/>
</dbReference>
<gene>
    <name evidence="5" type="primary">kch</name>
    <name evidence="5" type="ORF">Spa11_09950</name>
</gene>
<evidence type="ECO:0000256" key="1">
    <source>
        <dbReference type="ARBA" id="ARBA00004651"/>
    </source>
</evidence>
<dbReference type="InterPro" id="IPR006037">
    <property type="entry name" value="RCK_C"/>
</dbReference>
<dbReference type="GO" id="GO:0005886">
    <property type="term" value="C:plasma membrane"/>
    <property type="evidence" value="ECO:0007669"/>
    <property type="project" value="UniProtKB-SubCell"/>
</dbReference>
<dbReference type="InterPro" id="IPR050721">
    <property type="entry name" value="Trk_Ktr_HKT_K-transport"/>
</dbReference>
<feature type="transmembrane region" description="Helical" evidence="2">
    <location>
        <begin position="21"/>
        <end position="42"/>
    </location>
</feature>
<proteinExistence type="predicted"/>
<name>A0A518K4U2_9BACT</name>
<dbReference type="Proteomes" id="UP000316426">
    <property type="component" value="Chromosome"/>
</dbReference>
<dbReference type="EMBL" id="CP036349">
    <property type="protein sequence ID" value="QDV72813.1"/>
    <property type="molecule type" value="Genomic_DNA"/>
</dbReference>
<accession>A0A518K4U2</accession>